<dbReference type="EMBL" id="JH717898">
    <property type="protein sequence ID" value="EWZ45396.1"/>
    <property type="molecule type" value="Genomic_DNA"/>
</dbReference>
<reference evidence="1" key="1">
    <citation type="submission" date="2011-06" db="EMBL/GenBank/DDBJ databases">
        <title>The Genome Sequence of Fusarium oxysporum Fo47.</title>
        <authorList>
            <consortium name="The Broad Institute Genome Sequencing Platform"/>
            <person name="Ma L.-J."/>
            <person name="Gale L.R."/>
            <person name="Schwartz D.C."/>
            <person name="Zhou S."/>
            <person name="Corby-Kistler H."/>
            <person name="Young S.K."/>
            <person name="Zeng Q."/>
            <person name="Gargeya S."/>
            <person name="Fitzgerald M."/>
            <person name="Haas B."/>
            <person name="Abouelleil A."/>
            <person name="Alvarado L."/>
            <person name="Arachchi H.M."/>
            <person name="Berlin A."/>
            <person name="Brown A."/>
            <person name="Chapman S.B."/>
            <person name="Chen Z."/>
            <person name="Dunbar C."/>
            <person name="Freedman E."/>
            <person name="Gearin G."/>
            <person name="Gellesch M."/>
            <person name="Goldberg J."/>
            <person name="Griggs A."/>
            <person name="Gujja S."/>
            <person name="Heiman D."/>
            <person name="Howarth C."/>
            <person name="Larson L."/>
            <person name="Lui A."/>
            <person name="MacDonald P.J.P."/>
            <person name="Mehta T."/>
            <person name="Montmayeur A."/>
            <person name="Murphy C."/>
            <person name="Neiman D."/>
            <person name="Pearson M."/>
            <person name="Priest M."/>
            <person name="Roberts A."/>
            <person name="Saif S."/>
            <person name="Shea T."/>
            <person name="Shenoy N."/>
            <person name="Sisk P."/>
            <person name="Stolte C."/>
            <person name="Sykes S."/>
            <person name="Wortman J."/>
            <person name="Nusbaum C."/>
            <person name="Birren B."/>
        </authorList>
    </citation>
    <scope>NUCLEOTIDE SEQUENCE [LARGE SCALE GENOMIC DNA]</scope>
    <source>
        <strain evidence="1">Fo47</strain>
    </source>
</reference>
<dbReference type="Proteomes" id="UP000030766">
    <property type="component" value="Unassembled WGS sequence"/>
</dbReference>
<protein>
    <submittedName>
        <fullName evidence="1">Uncharacterized protein</fullName>
    </submittedName>
</protein>
<reference evidence="1" key="2">
    <citation type="submission" date="2012-06" db="EMBL/GenBank/DDBJ databases">
        <title>Annotation of the Genome Sequence of Fusarium oxysporum Fo47.</title>
        <authorList>
            <consortium name="The Broad Institute Genomics Platform"/>
            <person name="Ma L.-J."/>
            <person name="Corby-Kistler H."/>
            <person name="Broz K."/>
            <person name="Gale L.R."/>
            <person name="Jonkers W."/>
            <person name="O'Donnell K."/>
            <person name="Ploetz R."/>
            <person name="Steinberg C."/>
            <person name="Schwartz D.C."/>
            <person name="VanEtten H."/>
            <person name="Zhou S."/>
            <person name="Young S.K."/>
            <person name="Zeng Q."/>
            <person name="Gargeya S."/>
            <person name="Fitzgerald M."/>
            <person name="Abouelleil A."/>
            <person name="Alvarado L."/>
            <person name="Chapman S.B."/>
            <person name="Gainer-Dewar J."/>
            <person name="Goldberg J."/>
            <person name="Griggs A."/>
            <person name="Gujja S."/>
            <person name="Hansen M."/>
            <person name="Howarth C."/>
            <person name="Imamovic A."/>
            <person name="Ireland A."/>
            <person name="Larimer J."/>
            <person name="McCowan C."/>
            <person name="Murphy C."/>
            <person name="Pearson M."/>
            <person name="Poon T.W."/>
            <person name="Priest M."/>
            <person name="Roberts A."/>
            <person name="Saif S."/>
            <person name="Shea T."/>
            <person name="Sykes S."/>
            <person name="Wortman J."/>
            <person name="Nusbaum C."/>
            <person name="Birren B."/>
        </authorList>
    </citation>
    <scope>NUCLEOTIDE SEQUENCE</scope>
    <source>
        <strain evidence="1">Fo47</strain>
    </source>
</reference>
<name>W9KLW9_FUSOX</name>
<dbReference type="EMBL" id="JH717898">
    <property type="protein sequence ID" value="EWZ45395.1"/>
    <property type="molecule type" value="Genomic_DNA"/>
</dbReference>
<proteinExistence type="predicted"/>
<sequence>MLRTSFWKDETYGYSAEVLYARGFGLNTTTKPFGVETEDKSCTDGRIYRFGMTGEVTPKADAATAHGWLAPHHETVILMTLVK</sequence>
<organism evidence="1">
    <name type="scientific">Fusarium oxysporum Fo47</name>
    <dbReference type="NCBI Taxonomy" id="660027"/>
    <lineage>
        <taxon>Eukaryota</taxon>
        <taxon>Fungi</taxon>
        <taxon>Dikarya</taxon>
        <taxon>Ascomycota</taxon>
        <taxon>Pezizomycotina</taxon>
        <taxon>Sordariomycetes</taxon>
        <taxon>Hypocreomycetidae</taxon>
        <taxon>Hypocreales</taxon>
        <taxon>Nectriaceae</taxon>
        <taxon>Fusarium</taxon>
        <taxon>Fusarium oxysporum species complex</taxon>
    </lineage>
</organism>
<dbReference type="VEuPathDB" id="FungiDB:FOZG_05729"/>
<gene>
    <name evidence="1" type="ORF">FOZG_05729</name>
</gene>
<dbReference type="HOGENOM" id="CLU_2542644_0_0_1"/>
<evidence type="ECO:0000313" key="1">
    <source>
        <dbReference type="EMBL" id="EWZ45396.1"/>
    </source>
</evidence>
<dbReference type="AlphaFoldDB" id="W9KLW9"/>
<accession>W9KLW9</accession>